<accession>A0ABY4V7F1</accession>
<evidence type="ECO:0000256" key="2">
    <source>
        <dbReference type="ARBA" id="ARBA00022448"/>
    </source>
</evidence>
<evidence type="ECO:0000256" key="5">
    <source>
        <dbReference type="ARBA" id="ARBA00023077"/>
    </source>
</evidence>
<evidence type="ECO:0000256" key="4">
    <source>
        <dbReference type="ARBA" id="ARBA00022692"/>
    </source>
</evidence>
<evidence type="ECO:0000256" key="1">
    <source>
        <dbReference type="ARBA" id="ARBA00004571"/>
    </source>
</evidence>
<dbReference type="InterPro" id="IPR012910">
    <property type="entry name" value="Plug_dom"/>
</dbReference>
<evidence type="ECO:0000256" key="7">
    <source>
        <dbReference type="ARBA" id="ARBA00023237"/>
    </source>
</evidence>
<feature type="chain" id="PRO_5045661207" evidence="10">
    <location>
        <begin position="21"/>
        <end position="702"/>
    </location>
</feature>
<comment type="subcellular location">
    <subcellularLocation>
        <location evidence="1 8">Cell outer membrane</location>
        <topology evidence="1 8">Multi-pass membrane protein</topology>
    </subcellularLocation>
</comment>
<dbReference type="PANTHER" id="PTHR30069">
    <property type="entry name" value="TONB-DEPENDENT OUTER MEMBRANE RECEPTOR"/>
    <property type="match status" value="1"/>
</dbReference>
<dbReference type="RefSeq" id="WP_252082184.1">
    <property type="nucleotide sequence ID" value="NZ_CP092418.1"/>
</dbReference>
<sequence>MLRKSLIAIALSSAIPASFANDASSGQNAVMEETLVIGVRQRLYERGALLDAIQKTEVVDESLIKSQQAVNLTDAIEKSPGVRVSNECSMCGVKRVMLNGMRGEHSTILTDGVPLHTMMAGYYAVDALATTGISRIEVVRGAGASLLAPEAIGGTINVISKEIEETGVNINASMEDNDSYFLGLMAGYLSDDEPTRTSLVIQDDKHHQMDNDGNGVSEAPLQENTSYVVRLSQDLGERDNLILRTAYTDSNIFGGPQGDSIGSVLHGYDGVESDHLFVDDDVRQQYIGKPWETTEWIATTRSEISGSWLHEFNESYNTLLTVAWSEHKQDSFYEGFDYSATDTLNYFDLRNNLILNDQHMLTFGVDLRDESMLSDSAAGAESDNYIEDSFDYQTTGLYLQDTWTVSPDLEVALAIRLDNAKADFVAEQKPGTEIDEIVVAPRIDLRYLHDDQWTSRVAMGRGYRAPLSFFETDHGILDAGDGFAIDIESLEKSLSATYALSFEGERLNSTLSLAFTKVDNLAALSETEDGVPLLSQMQESASVGAADITLSYALNDNLSIGGTLETYDYDDVFRESFAIAPVEQRALFNLDYKTDYWMLYASATWIGSRDLAEFGYEGFNQLGDSTLKSTNADAYWTLDMKLTFDVSENLSLYLGGNNLTDYTQVEEGETPLFWDASGAYDVAYIYGPLRGREFYMGFDWNL</sequence>
<evidence type="ECO:0000256" key="3">
    <source>
        <dbReference type="ARBA" id="ARBA00022452"/>
    </source>
</evidence>
<name>A0ABY4V7F1_9GAMM</name>
<keyword evidence="13" id="KW-0675">Receptor</keyword>
<dbReference type="InterPro" id="IPR037066">
    <property type="entry name" value="Plug_dom_sf"/>
</dbReference>
<protein>
    <submittedName>
        <fullName evidence="13">TonB-dependent receptor</fullName>
    </submittedName>
</protein>
<keyword evidence="3 8" id="KW-1134">Transmembrane beta strand</keyword>
<dbReference type="EMBL" id="CP092418">
    <property type="protein sequence ID" value="USD20097.1"/>
    <property type="molecule type" value="Genomic_DNA"/>
</dbReference>
<proteinExistence type="inferred from homology"/>
<comment type="similarity">
    <text evidence="8 9">Belongs to the TonB-dependent receptor family.</text>
</comment>
<evidence type="ECO:0000259" key="12">
    <source>
        <dbReference type="Pfam" id="PF07715"/>
    </source>
</evidence>
<evidence type="ECO:0000256" key="6">
    <source>
        <dbReference type="ARBA" id="ARBA00023136"/>
    </source>
</evidence>
<feature type="domain" description="TonB-dependent receptor plug" evidence="12">
    <location>
        <begin position="50"/>
        <end position="155"/>
    </location>
</feature>
<evidence type="ECO:0000256" key="8">
    <source>
        <dbReference type="PROSITE-ProRule" id="PRU01360"/>
    </source>
</evidence>
<keyword evidence="6 8" id="KW-0472">Membrane</keyword>
<keyword evidence="14" id="KW-1185">Reference proteome</keyword>
<feature type="signal peptide" evidence="10">
    <location>
        <begin position="1"/>
        <end position="20"/>
    </location>
</feature>
<reference evidence="13" key="1">
    <citation type="submission" date="2022-02" db="EMBL/GenBank/DDBJ databases">
        <title>Coral-associated bacteria.</title>
        <authorList>
            <person name="Tang K."/>
            <person name="Wang X."/>
        </authorList>
    </citation>
    <scope>NUCLEOTIDE SEQUENCE</scope>
    <source>
        <strain evidence="13">SCSIO 43006</strain>
    </source>
</reference>
<dbReference type="Gene3D" id="2.170.130.10">
    <property type="entry name" value="TonB-dependent receptor, plug domain"/>
    <property type="match status" value="1"/>
</dbReference>
<evidence type="ECO:0000256" key="9">
    <source>
        <dbReference type="RuleBase" id="RU003357"/>
    </source>
</evidence>
<dbReference type="InterPro" id="IPR036942">
    <property type="entry name" value="Beta-barrel_TonB_sf"/>
</dbReference>
<organism evidence="13 14">
    <name type="scientific">Microbulbifer variabilis</name>
    <dbReference type="NCBI Taxonomy" id="266805"/>
    <lineage>
        <taxon>Bacteria</taxon>
        <taxon>Pseudomonadati</taxon>
        <taxon>Pseudomonadota</taxon>
        <taxon>Gammaproteobacteria</taxon>
        <taxon>Cellvibrionales</taxon>
        <taxon>Microbulbiferaceae</taxon>
        <taxon>Microbulbifer</taxon>
    </lineage>
</organism>
<dbReference type="Pfam" id="PF07715">
    <property type="entry name" value="Plug"/>
    <property type="match status" value="1"/>
</dbReference>
<dbReference type="SUPFAM" id="SSF56935">
    <property type="entry name" value="Porins"/>
    <property type="match status" value="1"/>
</dbReference>
<dbReference type="PANTHER" id="PTHR30069:SF57">
    <property type="entry name" value="TONB-DEPENDENT RECEPTOR"/>
    <property type="match status" value="1"/>
</dbReference>
<keyword evidence="2 8" id="KW-0813">Transport</keyword>
<dbReference type="InterPro" id="IPR039426">
    <property type="entry name" value="TonB-dep_rcpt-like"/>
</dbReference>
<keyword evidence="5 9" id="KW-0798">TonB box</keyword>
<evidence type="ECO:0000313" key="14">
    <source>
        <dbReference type="Proteomes" id="UP001055658"/>
    </source>
</evidence>
<keyword evidence="7 8" id="KW-0998">Cell outer membrane</keyword>
<gene>
    <name evidence="13" type="ORF">MJO52_13520</name>
</gene>
<evidence type="ECO:0000313" key="13">
    <source>
        <dbReference type="EMBL" id="USD20097.1"/>
    </source>
</evidence>
<dbReference type="Proteomes" id="UP001055658">
    <property type="component" value="Chromosome"/>
</dbReference>
<keyword evidence="4 8" id="KW-0812">Transmembrane</keyword>
<dbReference type="Pfam" id="PF00593">
    <property type="entry name" value="TonB_dep_Rec_b-barrel"/>
    <property type="match status" value="1"/>
</dbReference>
<feature type="domain" description="TonB-dependent receptor-like beta-barrel" evidence="11">
    <location>
        <begin position="258"/>
        <end position="659"/>
    </location>
</feature>
<dbReference type="InterPro" id="IPR000531">
    <property type="entry name" value="Beta-barrel_TonB"/>
</dbReference>
<evidence type="ECO:0000256" key="10">
    <source>
        <dbReference type="SAM" id="SignalP"/>
    </source>
</evidence>
<keyword evidence="10" id="KW-0732">Signal</keyword>
<dbReference type="Gene3D" id="2.40.170.20">
    <property type="entry name" value="TonB-dependent receptor, beta-barrel domain"/>
    <property type="match status" value="1"/>
</dbReference>
<evidence type="ECO:0000259" key="11">
    <source>
        <dbReference type="Pfam" id="PF00593"/>
    </source>
</evidence>
<dbReference type="PROSITE" id="PS52016">
    <property type="entry name" value="TONB_DEPENDENT_REC_3"/>
    <property type="match status" value="1"/>
</dbReference>